<organism evidence="3 4">
    <name type="scientific">Polymorphobacter multimanifer</name>
    <dbReference type="NCBI Taxonomy" id="1070431"/>
    <lineage>
        <taxon>Bacteria</taxon>
        <taxon>Pseudomonadati</taxon>
        <taxon>Pseudomonadota</taxon>
        <taxon>Alphaproteobacteria</taxon>
        <taxon>Sphingomonadales</taxon>
        <taxon>Sphingosinicellaceae</taxon>
        <taxon>Polymorphobacter</taxon>
    </lineage>
</organism>
<dbReference type="Pfam" id="PF20031">
    <property type="entry name" value="DUF6437"/>
    <property type="match status" value="1"/>
</dbReference>
<dbReference type="InterPro" id="IPR045496">
    <property type="entry name" value="DUF6437"/>
</dbReference>
<keyword evidence="4" id="KW-1185">Reference proteome</keyword>
<gene>
    <name evidence="3" type="ORF">FHS79_002789</name>
</gene>
<feature type="domain" description="DUF64370" evidence="2">
    <location>
        <begin position="1"/>
        <end position="72"/>
    </location>
</feature>
<evidence type="ECO:0000259" key="2">
    <source>
        <dbReference type="Pfam" id="PF20031"/>
    </source>
</evidence>
<sequence length="96" mass="9992">MAAVKSTSVKALARLRAEREAFDNRERDARRDAAIELGEAVLKAADLALDPVQVSDVMAAVLKHGFDGAMALLMPPASGRKSPATAAPALATDHVG</sequence>
<dbReference type="AlphaFoldDB" id="A0A841L6L1"/>
<evidence type="ECO:0000313" key="3">
    <source>
        <dbReference type="EMBL" id="MBB6228599.1"/>
    </source>
</evidence>
<accession>A0A841L6L1</accession>
<dbReference type="RefSeq" id="WP_184201235.1">
    <property type="nucleotide sequence ID" value="NZ_BMOX01000004.1"/>
</dbReference>
<evidence type="ECO:0000313" key="4">
    <source>
        <dbReference type="Proteomes" id="UP000538147"/>
    </source>
</evidence>
<dbReference type="EMBL" id="JACIIV010000021">
    <property type="protein sequence ID" value="MBB6228599.1"/>
    <property type="molecule type" value="Genomic_DNA"/>
</dbReference>
<protein>
    <recommendedName>
        <fullName evidence="2">DUF64370 domain-containing protein</fullName>
    </recommendedName>
</protein>
<feature type="region of interest" description="Disordered" evidence="1">
    <location>
        <begin position="77"/>
        <end position="96"/>
    </location>
</feature>
<comment type="caution">
    <text evidence="3">The sequence shown here is derived from an EMBL/GenBank/DDBJ whole genome shotgun (WGS) entry which is preliminary data.</text>
</comment>
<evidence type="ECO:0000256" key="1">
    <source>
        <dbReference type="SAM" id="MobiDB-lite"/>
    </source>
</evidence>
<proteinExistence type="predicted"/>
<reference evidence="3 4" key="1">
    <citation type="submission" date="2020-08" db="EMBL/GenBank/DDBJ databases">
        <title>Genomic Encyclopedia of Type Strains, Phase IV (KMG-IV): sequencing the most valuable type-strain genomes for metagenomic binning, comparative biology and taxonomic classification.</title>
        <authorList>
            <person name="Goeker M."/>
        </authorList>
    </citation>
    <scope>NUCLEOTIDE SEQUENCE [LARGE SCALE GENOMIC DNA]</scope>
    <source>
        <strain evidence="3 4">DSM 102189</strain>
    </source>
</reference>
<dbReference type="Proteomes" id="UP000538147">
    <property type="component" value="Unassembled WGS sequence"/>
</dbReference>
<name>A0A841L6L1_9SPHN</name>